<dbReference type="NCBIfam" id="TIGR00229">
    <property type="entry name" value="sensory_box"/>
    <property type="match status" value="1"/>
</dbReference>
<dbReference type="Proteomes" id="UP000235616">
    <property type="component" value="Unassembled WGS sequence"/>
</dbReference>
<dbReference type="InterPro" id="IPR035965">
    <property type="entry name" value="PAS-like_dom_sf"/>
</dbReference>
<evidence type="ECO:0000313" key="16">
    <source>
        <dbReference type="EMBL" id="PMS18820.1"/>
    </source>
</evidence>
<dbReference type="Pfam" id="PF00672">
    <property type="entry name" value="HAMP"/>
    <property type="match status" value="1"/>
</dbReference>
<keyword evidence="3" id="KW-0488">Methylation</keyword>
<dbReference type="GO" id="GO:0005886">
    <property type="term" value="C:plasma membrane"/>
    <property type="evidence" value="ECO:0007669"/>
    <property type="project" value="UniProtKB-SubCell"/>
</dbReference>
<evidence type="ECO:0000256" key="4">
    <source>
        <dbReference type="ARBA" id="ARBA00022500"/>
    </source>
</evidence>
<dbReference type="Pfam" id="PF00015">
    <property type="entry name" value="MCPsignal"/>
    <property type="match status" value="1"/>
</dbReference>
<evidence type="ECO:0000256" key="7">
    <source>
        <dbReference type="ARBA" id="ARBA00022989"/>
    </source>
</evidence>
<dbReference type="SMART" id="SM00283">
    <property type="entry name" value="MA"/>
    <property type="match status" value="1"/>
</dbReference>
<dbReference type="PRINTS" id="PR00260">
    <property type="entry name" value="CHEMTRNSDUCR"/>
</dbReference>
<comment type="subcellular location">
    <subcellularLocation>
        <location evidence="1">Cell inner membrane</location>
        <topology evidence="1">Multi-pass membrane protein</topology>
    </subcellularLocation>
</comment>
<comment type="caution">
    <text evidence="16">The sequence shown here is derived from an EMBL/GenBank/DDBJ whole genome shotgun (WGS) entry which is preliminary data.</text>
</comment>
<dbReference type="FunFam" id="1.10.287.950:FF:000001">
    <property type="entry name" value="Methyl-accepting chemotaxis sensory transducer"/>
    <property type="match status" value="1"/>
</dbReference>
<dbReference type="CDD" id="cd06225">
    <property type="entry name" value="HAMP"/>
    <property type="match status" value="1"/>
</dbReference>
<evidence type="ECO:0000256" key="9">
    <source>
        <dbReference type="ARBA" id="ARBA00029447"/>
    </source>
</evidence>
<accession>A0A2N7VNU3</accession>
<reference evidence="16 17" key="1">
    <citation type="submission" date="2018-01" db="EMBL/GenBank/DDBJ databases">
        <title>Whole genome analyses suggest that Burkholderia sensu lato contains two further novel genera in the rhizoxinica-symbiotica group Mycetohabitans gen. nov., and Trinickia gen. nov.: implications for the evolution of diazotrophy and nodulation in the Burkholderiaceae.</title>
        <authorList>
            <person name="Estrada-de los Santos P."/>
            <person name="Palmer M."/>
            <person name="Chavez-Ramirez B."/>
            <person name="Beukes C."/>
            <person name="Steenkamp E.T."/>
            <person name="Hirsch A.M."/>
            <person name="Manyaka P."/>
            <person name="Maluk M."/>
            <person name="Lafos M."/>
            <person name="Crook M."/>
            <person name="Gross E."/>
            <person name="Simon M.F."/>
            <person name="Bueno dos Reis Junior F."/>
            <person name="Poole P.S."/>
            <person name="Venter S.N."/>
            <person name="James E.K."/>
        </authorList>
    </citation>
    <scope>NUCLEOTIDE SEQUENCE [LARGE SCALE GENOMIC DNA]</scope>
    <source>
        <strain evidence="16 17">GIMN1.004</strain>
    </source>
</reference>
<comment type="similarity">
    <text evidence="9">Belongs to the methyl-accepting chemotaxis (MCP) protein family.</text>
</comment>
<dbReference type="SUPFAM" id="SSF58104">
    <property type="entry name" value="Methyl-accepting chemotaxis protein (MCP) signaling domain"/>
    <property type="match status" value="1"/>
</dbReference>
<dbReference type="InterPro" id="IPR003660">
    <property type="entry name" value="HAMP_dom"/>
</dbReference>
<dbReference type="InterPro" id="IPR001610">
    <property type="entry name" value="PAC"/>
</dbReference>
<dbReference type="SUPFAM" id="SSF55785">
    <property type="entry name" value="PYP-like sensor domain (PAS domain)"/>
    <property type="match status" value="1"/>
</dbReference>
<feature type="compositionally biased region" description="Polar residues" evidence="11">
    <location>
        <begin position="315"/>
        <end position="327"/>
    </location>
</feature>
<dbReference type="CDD" id="cd00130">
    <property type="entry name" value="PAS"/>
    <property type="match status" value="1"/>
</dbReference>
<feature type="domain" description="PAS" evidence="14">
    <location>
        <begin position="25"/>
        <end position="60"/>
    </location>
</feature>
<evidence type="ECO:0000259" key="15">
    <source>
        <dbReference type="PROSITE" id="PS50885"/>
    </source>
</evidence>
<dbReference type="RefSeq" id="WP_102646371.1">
    <property type="nucleotide sequence ID" value="NZ_PNYA01000013.1"/>
</dbReference>
<keyword evidence="8 12" id="KW-0472">Membrane</keyword>
<keyword evidence="7 12" id="KW-1133">Transmembrane helix</keyword>
<dbReference type="InterPro" id="IPR013655">
    <property type="entry name" value="PAS_fold_3"/>
</dbReference>
<dbReference type="PROSITE" id="PS50111">
    <property type="entry name" value="CHEMOTAXIS_TRANSDUC_2"/>
    <property type="match status" value="1"/>
</dbReference>
<feature type="domain" description="HAMP" evidence="15">
    <location>
        <begin position="214"/>
        <end position="257"/>
    </location>
</feature>
<keyword evidence="17" id="KW-1185">Reference proteome</keyword>
<feature type="transmembrane region" description="Helical" evidence="12">
    <location>
        <begin position="171"/>
        <end position="188"/>
    </location>
</feature>
<keyword evidence="4" id="KW-0145">Chemotaxis</keyword>
<dbReference type="PROSITE" id="PS50112">
    <property type="entry name" value="PAS"/>
    <property type="match status" value="1"/>
</dbReference>
<evidence type="ECO:0000256" key="11">
    <source>
        <dbReference type="SAM" id="MobiDB-lite"/>
    </source>
</evidence>
<evidence type="ECO:0000259" key="13">
    <source>
        <dbReference type="PROSITE" id="PS50111"/>
    </source>
</evidence>
<evidence type="ECO:0008006" key="18">
    <source>
        <dbReference type="Google" id="ProtNLM"/>
    </source>
</evidence>
<feature type="compositionally biased region" description="Low complexity" evidence="11">
    <location>
        <begin position="295"/>
        <end position="314"/>
    </location>
</feature>
<dbReference type="GO" id="GO:0007165">
    <property type="term" value="P:signal transduction"/>
    <property type="evidence" value="ECO:0007669"/>
    <property type="project" value="UniProtKB-KW"/>
</dbReference>
<proteinExistence type="inferred from homology"/>
<dbReference type="PANTHER" id="PTHR43531:SF7">
    <property type="entry name" value="AEROTAXIS RECEPTOR"/>
    <property type="match status" value="1"/>
</dbReference>
<name>A0A2N7VNU3_9BURK</name>
<evidence type="ECO:0000256" key="8">
    <source>
        <dbReference type="ARBA" id="ARBA00023136"/>
    </source>
</evidence>
<dbReference type="SMART" id="SM00086">
    <property type="entry name" value="PAC"/>
    <property type="match status" value="1"/>
</dbReference>
<evidence type="ECO:0000256" key="12">
    <source>
        <dbReference type="SAM" id="Phobius"/>
    </source>
</evidence>
<dbReference type="InterPro" id="IPR000014">
    <property type="entry name" value="PAS"/>
</dbReference>
<dbReference type="GO" id="GO:0052131">
    <property type="term" value="P:positive aerotaxis"/>
    <property type="evidence" value="ECO:0007669"/>
    <property type="project" value="UniProtKB-ARBA"/>
</dbReference>
<dbReference type="PROSITE" id="PS50885">
    <property type="entry name" value="HAMP"/>
    <property type="match status" value="1"/>
</dbReference>
<keyword evidence="6 12" id="KW-0812">Transmembrane</keyword>
<keyword evidence="10" id="KW-0807">Transducer</keyword>
<dbReference type="InterPro" id="IPR004090">
    <property type="entry name" value="Chemotax_Me-accpt_rcpt"/>
</dbReference>
<evidence type="ECO:0000256" key="3">
    <source>
        <dbReference type="ARBA" id="ARBA00022481"/>
    </source>
</evidence>
<gene>
    <name evidence="16" type="ORF">C0Z18_15945</name>
</gene>
<keyword evidence="5" id="KW-0997">Cell inner membrane</keyword>
<dbReference type="FunFam" id="3.30.450.20:FF:000046">
    <property type="entry name" value="Aerotaxis sensor receptor"/>
    <property type="match status" value="1"/>
</dbReference>
<evidence type="ECO:0000259" key="14">
    <source>
        <dbReference type="PROSITE" id="PS50112"/>
    </source>
</evidence>
<dbReference type="Gene3D" id="3.30.450.20">
    <property type="entry name" value="PAS domain"/>
    <property type="match status" value="1"/>
</dbReference>
<dbReference type="InterPro" id="IPR004089">
    <property type="entry name" value="MCPsignal_dom"/>
</dbReference>
<keyword evidence="2" id="KW-1003">Cell membrane</keyword>
<dbReference type="OrthoDB" id="9806477at2"/>
<feature type="region of interest" description="Disordered" evidence="11">
    <location>
        <begin position="284"/>
        <end position="335"/>
    </location>
</feature>
<dbReference type="CDD" id="cd11386">
    <property type="entry name" value="MCP_signal"/>
    <property type="match status" value="1"/>
</dbReference>
<dbReference type="PANTHER" id="PTHR43531">
    <property type="entry name" value="PROTEIN ICFG"/>
    <property type="match status" value="1"/>
</dbReference>
<dbReference type="EMBL" id="PNYA01000013">
    <property type="protein sequence ID" value="PMS18820.1"/>
    <property type="molecule type" value="Genomic_DNA"/>
</dbReference>
<feature type="compositionally biased region" description="Polar residues" evidence="11">
    <location>
        <begin position="284"/>
        <end position="294"/>
    </location>
</feature>
<feature type="domain" description="Methyl-accepting transducer" evidence="13">
    <location>
        <begin position="271"/>
        <end position="500"/>
    </location>
</feature>
<organism evidence="16 17">
    <name type="scientific">Trinickia dabaoshanensis</name>
    <dbReference type="NCBI Taxonomy" id="564714"/>
    <lineage>
        <taxon>Bacteria</taxon>
        <taxon>Pseudomonadati</taxon>
        <taxon>Pseudomonadota</taxon>
        <taxon>Betaproteobacteria</taxon>
        <taxon>Burkholderiales</taxon>
        <taxon>Burkholderiaceae</taxon>
        <taxon>Trinickia</taxon>
    </lineage>
</organism>
<dbReference type="AlphaFoldDB" id="A0A2N7VNU3"/>
<evidence type="ECO:0000256" key="2">
    <source>
        <dbReference type="ARBA" id="ARBA00022475"/>
    </source>
</evidence>
<dbReference type="GO" id="GO:0004888">
    <property type="term" value="F:transmembrane signaling receptor activity"/>
    <property type="evidence" value="ECO:0007669"/>
    <property type="project" value="InterPro"/>
</dbReference>
<evidence type="ECO:0000256" key="10">
    <source>
        <dbReference type="PROSITE-ProRule" id="PRU00284"/>
    </source>
</evidence>
<evidence type="ECO:0000313" key="17">
    <source>
        <dbReference type="Proteomes" id="UP000235616"/>
    </source>
</evidence>
<evidence type="ECO:0000256" key="6">
    <source>
        <dbReference type="ARBA" id="ARBA00022692"/>
    </source>
</evidence>
<dbReference type="Pfam" id="PF08447">
    <property type="entry name" value="PAS_3"/>
    <property type="match status" value="1"/>
</dbReference>
<evidence type="ECO:0000256" key="5">
    <source>
        <dbReference type="ARBA" id="ARBA00022519"/>
    </source>
</evidence>
<evidence type="ECO:0000256" key="1">
    <source>
        <dbReference type="ARBA" id="ARBA00004429"/>
    </source>
</evidence>
<sequence length="514" mass="54546">MRNNVPVTGREYELSDDATLMSTTDAQSYITYANAAFVEVSGFSVEELEGQPHNVVRHPDMPQEAFADMWATLKGGEPWTAIVKNRCKNGDHYWVRANATPVVRGGRPVGYMSVRTKPSREEIAAAEALYADFREGRAGNRAFHKGLVVRKGLLGVTSVLKTMSVRWRIRTALIALLAALVGTAAAAGTSGAGLGVFGAVACVACALASFWLEAQIAGPLERLREHALDVAAGQGRQSAEADRVDEIGMTLRTVNQMGLMFRWLVDDVSEQVRHVQQSINEFAQGNTDLSSRTEQAASSVQQTASSMMQMTSTVKSNAETASAANQLSSTASESASAGGRAVSEVVHTMNDITTSSRKIADIIGVIDGIAFQTNILALNAAVEAARAGEQGRGFAVVAGEVRSLAQRSATAAKEIKSLIDASVEKVDSGAKLVDDAGRTMDDIVSQVKRVSDLIAEISSSTSEQSAGVLQVDRAVSELDNITQQNAALVEQSTAALASLKQQATRLVDAVGVFR</sequence>
<protein>
    <recommendedName>
        <fullName evidence="18">Chemotaxis protein</fullName>
    </recommendedName>
</protein>
<dbReference type="Gene3D" id="1.10.287.950">
    <property type="entry name" value="Methyl-accepting chemotaxis protein"/>
    <property type="match status" value="1"/>
</dbReference>
<dbReference type="InterPro" id="IPR051310">
    <property type="entry name" value="MCP_chemotaxis"/>
</dbReference>